<keyword evidence="4" id="KW-0372">Hormone</keyword>
<dbReference type="InterPro" id="IPR036262">
    <property type="entry name" value="Resistin-like_sf"/>
</dbReference>
<evidence type="ECO:0000256" key="1">
    <source>
        <dbReference type="ARBA" id="ARBA00004613"/>
    </source>
</evidence>
<dbReference type="AlphaFoldDB" id="A0A8B9PZ33"/>
<evidence type="ECO:0000256" key="5">
    <source>
        <dbReference type="ARBA" id="ARBA00022729"/>
    </source>
</evidence>
<dbReference type="InterPro" id="IPR009714">
    <property type="entry name" value="RELM"/>
</dbReference>
<dbReference type="Ensembl" id="ENSAOWT00000019324.1">
    <property type="protein sequence ID" value="ENSAOWP00000017018.1"/>
    <property type="gene ID" value="ENSAOWG00000011635.1"/>
</dbReference>
<dbReference type="Proteomes" id="UP000694424">
    <property type="component" value="Unplaced"/>
</dbReference>
<comment type="subcellular location">
    <subcellularLocation>
        <location evidence="1">Secreted</location>
    </subcellularLocation>
</comment>
<evidence type="ECO:0000256" key="2">
    <source>
        <dbReference type="ARBA" id="ARBA00007258"/>
    </source>
</evidence>
<reference evidence="7" key="2">
    <citation type="submission" date="2025-09" db="UniProtKB">
        <authorList>
            <consortium name="Ensembl"/>
        </authorList>
    </citation>
    <scope>IDENTIFICATION</scope>
</reference>
<evidence type="ECO:0000313" key="7">
    <source>
        <dbReference type="Ensembl" id="ENSAOWP00000017018.1"/>
    </source>
</evidence>
<comment type="similarity">
    <text evidence="2">Belongs to the resistin/FIZZ family.</text>
</comment>
<reference evidence="7" key="1">
    <citation type="submission" date="2025-08" db="UniProtKB">
        <authorList>
            <consortium name="Ensembl"/>
        </authorList>
    </citation>
    <scope>IDENTIFICATION</scope>
</reference>
<proteinExistence type="inferred from homology"/>
<keyword evidence="3" id="KW-0964">Secreted</keyword>
<keyword evidence="5" id="KW-0732">Signal</keyword>
<evidence type="ECO:0000256" key="3">
    <source>
        <dbReference type="ARBA" id="ARBA00022525"/>
    </source>
</evidence>
<keyword evidence="8" id="KW-1185">Reference proteome</keyword>
<keyword evidence="6" id="KW-1015">Disulfide bond</keyword>
<name>A0A8B9PZ33_APTOW</name>
<dbReference type="GO" id="GO:0005576">
    <property type="term" value="C:extracellular region"/>
    <property type="evidence" value="ECO:0007669"/>
    <property type="project" value="UniProtKB-SubCell"/>
</dbReference>
<evidence type="ECO:0000256" key="6">
    <source>
        <dbReference type="ARBA" id="ARBA00023157"/>
    </source>
</evidence>
<dbReference type="GO" id="GO:0005179">
    <property type="term" value="F:hormone activity"/>
    <property type="evidence" value="ECO:0007669"/>
    <property type="project" value="UniProtKB-KW"/>
</dbReference>
<dbReference type="SUPFAM" id="SSF111423">
    <property type="entry name" value="Resistin"/>
    <property type="match status" value="1"/>
</dbReference>
<protein>
    <submittedName>
        <fullName evidence="7">Uncharacterized protein</fullName>
    </submittedName>
</protein>
<evidence type="ECO:0000313" key="8">
    <source>
        <dbReference type="Proteomes" id="UP000694424"/>
    </source>
</evidence>
<sequence length="119" mass="13079">VSVFIDSGCFVFFLLLLFLSAKPILMPYYRFLSKQWQKYFCQALTPSHLINSSLFCTVAVPKLSLLSCPAPIDIKACASNSGCGNWAKAEKRPCVLKCGAIVIYCCILCVSSTNTNILP</sequence>
<accession>A0A8B9PZ33</accession>
<evidence type="ECO:0000256" key="4">
    <source>
        <dbReference type="ARBA" id="ARBA00022702"/>
    </source>
</evidence>
<organism evidence="7 8">
    <name type="scientific">Apteryx owenii</name>
    <name type="common">Little spotted kiwi</name>
    <dbReference type="NCBI Taxonomy" id="8824"/>
    <lineage>
        <taxon>Eukaryota</taxon>
        <taxon>Metazoa</taxon>
        <taxon>Chordata</taxon>
        <taxon>Craniata</taxon>
        <taxon>Vertebrata</taxon>
        <taxon>Euteleostomi</taxon>
        <taxon>Archelosauria</taxon>
        <taxon>Archosauria</taxon>
        <taxon>Dinosauria</taxon>
        <taxon>Saurischia</taxon>
        <taxon>Theropoda</taxon>
        <taxon>Coelurosauria</taxon>
        <taxon>Aves</taxon>
        <taxon>Palaeognathae</taxon>
        <taxon>Apterygiformes</taxon>
        <taxon>Apterygidae</taxon>
        <taxon>Apteryx</taxon>
    </lineage>
</organism>
<dbReference type="Pfam" id="PF06954">
    <property type="entry name" value="Resistin"/>
    <property type="match status" value="1"/>
</dbReference>